<gene>
    <name evidence="6" type="ORF">MOV92_21710</name>
</gene>
<dbReference type="EMBL" id="CP093547">
    <property type="protein sequence ID" value="UNP29053.1"/>
    <property type="molecule type" value="Genomic_DNA"/>
</dbReference>
<dbReference type="Proteomes" id="UP000829194">
    <property type="component" value="Chromosome"/>
</dbReference>
<evidence type="ECO:0000313" key="7">
    <source>
        <dbReference type="Proteomes" id="UP000829194"/>
    </source>
</evidence>
<protein>
    <submittedName>
        <fullName evidence="6">AraC family transcriptional regulator</fullName>
    </submittedName>
</protein>
<dbReference type="PANTHER" id="PTHR46796">
    <property type="entry name" value="HTH-TYPE TRANSCRIPTIONAL ACTIVATOR RHAS-RELATED"/>
    <property type="match status" value="1"/>
</dbReference>
<dbReference type="RefSeq" id="WP_057944568.1">
    <property type="nucleotide sequence ID" value="NZ_CP011131.1"/>
</dbReference>
<dbReference type="InterPro" id="IPR037923">
    <property type="entry name" value="HTH-like"/>
</dbReference>
<dbReference type="InterPro" id="IPR050204">
    <property type="entry name" value="AraC_XylS_family_regulators"/>
</dbReference>
<dbReference type="InterPro" id="IPR009057">
    <property type="entry name" value="Homeodomain-like_sf"/>
</dbReference>
<accession>A0ABY3X8Y1</accession>
<keyword evidence="2" id="KW-0805">Transcription regulation</keyword>
<sequence>MTDRLEALLERFSASARLFHAGALCGINDLAPEHGAGQLHLVRGGAVEIVHDGEPGLRIDAPSLLLYPRPMAHRFITDGERGADLACANLHFEGGAANPIAAALPGFVCIALDEIDGAAHVLALLFEEAFDHRCGRQALVNRLFEVVLIQVLRHLMESGRTRVGMLAGLSHPQLRHALVAIHETPDRDWTLDSLAARAGMSRSVFANAFRDAVGCTPGTYLQQWRVGLAQQALLSGRPLKLIAMEVGYGSEAALSRAFKASTGMSPRLWKNETLGNKSP</sequence>
<dbReference type="Pfam" id="PF12833">
    <property type="entry name" value="HTH_18"/>
    <property type="match status" value="1"/>
</dbReference>
<dbReference type="Pfam" id="PF12852">
    <property type="entry name" value="Cupin_6"/>
    <property type="match status" value="1"/>
</dbReference>
<evidence type="ECO:0000256" key="1">
    <source>
        <dbReference type="ARBA" id="ARBA00022490"/>
    </source>
</evidence>
<evidence type="ECO:0000313" key="6">
    <source>
        <dbReference type="EMBL" id="UNP29053.1"/>
    </source>
</evidence>
<feature type="domain" description="HTH araC/xylS-type" evidence="5">
    <location>
        <begin position="175"/>
        <end position="272"/>
    </location>
</feature>
<dbReference type="InterPro" id="IPR032783">
    <property type="entry name" value="AraC_lig"/>
</dbReference>
<proteinExistence type="predicted"/>
<evidence type="ECO:0000256" key="4">
    <source>
        <dbReference type="ARBA" id="ARBA00023163"/>
    </source>
</evidence>
<evidence type="ECO:0000256" key="2">
    <source>
        <dbReference type="ARBA" id="ARBA00023015"/>
    </source>
</evidence>
<keyword evidence="4" id="KW-0804">Transcription</keyword>
<dbReference type="InterPro" id="IPR018060">
    <property type="entry name" value="HTH_AraC"/>
</dbReference>
<dbReference type="SUPFAM" id="SSF51215">
    <property type="entry name" value="Regulatory protein AraC"/>
    <property type="match status" value="1"/>
</dbReference>
<evidence type="ECO:0000256" key="3">
    <source>
        <dbReference type="ARBA" id="ARBA00023125"/>
    </source>
</evidence>
<keyword evidence="7" id="KW-1185">Reference proteome</keyword>
<dbReference type="SMART" id="SM00342">
    <property type="entry name" value="HTH_ARAC"/>
    <property type="match status" value="1"/>
</dbReference>
<reference evidence="6 7" key="1">
    <citation type="submission" date="2022-03" db="EMBL/GenBank/DDBJ databases">
        <title>Complete genome sequence of Lysobacter capsici VKM B-2533 and Lysobacter gummosus 10.1.1, promising sources of lytic agents.</title>
        <authorList>
            <person name="Tarlachkov S.V."/>
            <person name="Kudryakova I.V."/>
            <person name="Afoshin A.S."/>
            <person name="Leontyevskaya E.A."/>
            <person name="Leontyevskaya N.V."/>
        </authorList>
    </citation>
    <scope>NUCLEOTIDE SEQUENCE [LARGE SCALE GENOMIC DNA]</scope>
    <source>
        <strain evidence="6 7">10.1.1</strain>
    </source>
</reference>
<evidence type="ECO:0000259" key="5">
    <source>
        <dbReference type="PROSITE" id="PS01124"/>
    </source>
</evidence>
<dbReference type="SUPFAM" id="SSF46689">
    <property type="entry name" value="Homeodomain-like"/>
    <property type="match status" value="2"/>
</dbReference>
<dbReference type="Gene3D" id="1.10.10.60">
    <property type="entry name" value="Homeodomain-like"/>
    <property type="match status" value="2"/>
</dbReference>
<name>A0ABY3X8Y1_9GAMM</name>
<keyword evidence="1" id="KW-0963">Cytoplasm</keyword>
<keyword evidence="3" id="KW-0238">DNA-binding</keyword>
<organism evidence="6 7">
    <name type="scientific">Lysobacter gummosus</name>
    <dbReference type="NCBI Taxonomy" id="262324"/>
    <lineage>
        <taxon>Bacteria</taxon>
        <taxon>Pseudomonadati</taxon>
        <taxon>Pseudomonadota</taxon>
        <taxon>Gammaproteobacteria</taxon>
        <taxon>Lysobacterales</taxon>
        <taxon>Lysobacteraceae</taxon>
        <taxon>Lysobacter</taxon>
    </lineage>
</organism>
<dbReference type="PANTHER" id="PTHR46796:SF13">
    <property type="entry name" value="HTH-TYPE TRANSCRIPTIONAL ACTIVATOR RHAS"/>
    <property type="match status" value="1"/>
</dbReference>
<dbReference type="PROSITE" id="PS01124">
    <property type="entry name" value="HTH_ARAC_FAMILY_2"/>
    <property type="match status" value="1"/>
</dbReference>